<keyword evidence="8" id="KW-0238">DNA-binding</keyword>
<dbReference type="Gene3D" id="3.30.160.60">
    <property type="entry name" value="Classic Zinc Finger"/>
    <property type="match status" value="6"/>
</dbReference>
<feature type="domain" description="C2H2-type" evidence="13">
    <location>
        <begin position="386"/>
        <end position="413"/>
    </location>
</feature>
<keyword evidence="10" id="KW-0539">Nucleus</keyword>
<dbReference type="PROSITE" id="PS00028">
    <property type="entry name" value="ZINC_FINGER_C2H2_1"/>
    <property type="match status" value="4"/>
</dbReference>
<dbReference type="Ensembl" id="ENSCINT00000009078.3">
    <property type="protein sequence ID" value="ENSCINP00000009078.3"/>
    <property type="gene ID" value="ENSCING00000004393.3"/>
</dbReference>
<feature type="compositionally biased region" description="Basic residues" evidence="12">
    <location>
        <begin position="300"/>
        <end position="309"/>
    </location>
</feature>
<evidence type="ECO:0000313" key="14">
    <source>
        <dbReference type="Ensembl" id="ENSCINP00000009078.3"/>
    </source>
</evidence>
<keyword evidence="4" id="KW-0677">Repeat</keyword>
<evidence type="ECO:0000256" key="2">
    <source>
        <dbReference type="ARBA" id="ARBA00006991"/>
    </source>
</evidence>
<protein>
    <submittedName>
        <fullName evidence="14">Zinc finger protein</fullName>
    </submittedName>
</protein>
<keyword evidence="15" id="KW-1185">Reference proteome</keyword>
<dbReference type="GO" id="GO:0000981">
    <property type="term" value="F:DNA-binding transcription factor activity, RNA polymerase II-specific"/>
    <property type="evidence" value="ECO:0000318"/>
    <property type="project" value="GO_Central"/>
</dbReference>
<evidence type="ECO:0000256" key="6">
    <source>
        <dbReference type="ARBA" id="ARBA00022833"/>
    </source>
</evidence>
<evidence type="ECO:0000256" key="5">
    <source>
        <dbReference type="ARBA" id="ARBA00022771"/>
    </source>
</evidence>
<keyword evidence="5 11" id="KW-0863">Zinc-finger</keyword>
<reference evidence="14" key="3">
    <citation type="submission" date="2025-08" db="UniProtKB">
        <authorList>
            <consortium name="Ensembl"/>
        </authorList>
    </citation>
    <scope>IDENTIFICATION</scope>
</reference>
<evidence type="ECO:0000256" key="11">
    <source>
        <dbReference type="PROSITE-ProRule" id="PRU00042"/>
    </source>
</evidence>
<dbReference type="GeneTree" id="ENSGT00940000164868"/>
<dbReference type="InterPro" id="IPR036236">
    <property type="entry name" value="Znf_C2H2_sf"/>
</dbReference>
<dbReference type="FunFam" id="3.30.160.60:FF:003975">
    <property type="match status" value="1"/>
</dbReference>
<feature type="domain" description="C2H2-type" evidence="13">
    <location>
        <begin position="329"/>
        <end position="352"/>
    </location>
</feature>
<evidence type="ECO:0000256" key="7">
    <source>
        <dbReference type="ARBA" id="ARBA00023015"/>
    </source>
</evidence>
<evidence type="ECO:0000313" key="15">
    <source>
        <dbReference type="Proteomes" id="UP000008144"/>
    </source>
</evidence>
<keyword evidence="7" id="KW-0805">Transcription regulation</keyword>
<feature type="region of interest" description="Disordered" evidence="12">
    <location>
        <begin position="298"/>
        <end position="321"/>
    </location>
</feature>
<feature type="domain" description="C2H2-type" evidence="13">
    <location>
        <begin position="414"/>
        <end position="441"/>
    </location>
</feature>
<feature type="domain" description="C2H2-type" evidence="13">
    <location>
        <begin position="358"/>
        <end position="385"/>
    </location>
</feature>
<evidence type="ECO:0000256" key="3">
    <source>
        <dbReference type="ARBA" id="ARBA00022723"/>
    </source>
</evidence>
<comment type="similarity">
    <text evidence="2">Belongs to the krueppel C2H2-type zinc-finger protein family.</text>
</comment>
<dbReference type="GO" id="GO:0000978">
    <property type="term" value="F:RNA polymerase II cis-regulatory region sequence-specific DNA binding"/>
    <property type="evidence" value="ECO:0000318"/>
    <property type="project" value="GO_Central"/>
</dbReference>
<dbReference type="HOGENOM" id="CLU_371962_0_0_1"/>
<evidence type="ECO:0000256" key="8">
    <source>
        <dbReference type="ARBA" id="ARBA00023125"/>
    </source>
</evidence>
<feature type="domain" description="C2H2-type" evidence="13">
    <location>
        <begin position="482"/>
        <end position="509"/>
    </location>
</feature>
<keyword evidence="6" id="KW-0862">Zinc</keyword>
<evidence type="ECO:0000256" key="9">
    <source>
        <dbReference type="ARBA" id="ARBA00023163"/>
    </source>
</evidence>
<evidence type="ECO:0000256" key="1">
    <source>
        <dbReference type="ARBA" id="ARBA00004123"/>
    </source>
</evidence>
<dbReference type="STRING" id="7719.ENSCINP00000009078"/>
<dbReference type="GO" id="GO:0008270">
    <property type="term" value="F:zinc ion binding"/>
    <property type="evidence" value="ECO:0007669"/>
    <property type="project" value="UniProtKB-KW"/>
</dbReference>
<dbReference type="SUPFAM" id="SSF57667">
    <property type="entry name" value="beta-beta-alpha zinc fingers"/>
    <property type="match status" value="5"/>
</dbReference>
<name>F7AUI4_CIOIN</name>
<gene>
    <name evidence="14" type="primary">zf(c2h2)-1</name>
</gene>
<dbReference type="PROSITE" id="PS50157">
    <property type="entry name" value="ZINC_FINGER_C2H2_2"/>
    <property type="match status" value="8"/>
</dbReference>
<dbReference type="EMBL" id="EAAA01001763">
    <property type="status" value="NOT_ANNOTATED_CDS"/>
    <property type="molecule type" value="Genomic_DNA"/>
</dbReference>
<reference evidence="15" key="1">
    <citation type="journal article" date="2002" name="Science">
        <title>The draft genome of Ciona intestinalis: insights into chordate and vertebrate origins.</title>
        <authorList>
            <person name="Dehal P."/>
            <person name="Satou Y."/>
            <person name="Campbell R.K."/>
            <person name="Chapman J."/>
            <person name="Degnan B."/>
            <person name="De Tomaso A."/>
            <person name="Davidson B."/>
            <person name="Di Gregorio A."/>
            <person name="Gelpke M."/>
            <person name="Goodstein D.M."/>
            <person name="Harafuji N."/>
            <person name="Hastings K.E."/>
            <person name="Ho I."/>
            <person name="Hotta K."/>
            <person name="Huang W."/>
            <person name="Kawashima T."/>
            <person name="Lemaire P."/>
            <person name="Martinez D."/>
            <person name="Meinertzhagen I.A."/>
            <person name="Necula S."/>
            <person name="Nonaka M."/>
            <person name="Putnam N."/>
            <person name="Rash S."/>
            <person name="Saiga H."/>
            <person name="Satake M."/>
            <person name="Terry A."/>
            <person name="Yamada L."/>
            <person name="Wang H.G."/>
            <person name="Awazu S."/>
            <person name="Azumi K."/>
            <person name="Boore J."/>
            <person name="Branno M."/>
            <person name="Chin-Bow S."/>
            <person name="DeSantis R."/>
            <person name="Doyle S."/>
            <person name="Francino P."/>
            <person name="Keys D.N."/>
            <person name="Haga S."/>
            <person name="Hayashi H."/>
            <person name="Hino K."/>
            <person name="Imai K.S."/>
            <person name="Inaba K."/>
            <person name="Kano S."/>
            <person name="Kobayashi K."/>
            <person name="Kobayashi M."/>
            <person name="Lee B.I."/>
            <person name="Makabe K.W."/>
            <person name="Manohar C."/>
            <person name="Matassi G."/>
            <person name="Medina M."/>
            <person name="Mochizuki Y."/>
            <person name="Mount S."/>
            <person name="Morishita T."/>
            <person name="Miura S."/>
            <person name="Nakayama A."/>
            <person name="Nishizaka S."/>
            <person name="Nomoto H."/>
            <person name="Ohta F."/>
            <person name="Oishi K."/>
            <person name="Rigoutsos I."/>
            <person name="Sano M."/>
            <person name="Sasaki A."/>
            <person name="Sasakura Y."/>
            <person name="Shoguchi E."/>
            <person name="Shin-i T."/>
            <person name="Spagnuolo A."/>
            <person name="Stainier D."/>
            <person name="Suzuki M.M."/>
            <person name="Tassy O."/>
            <person name="Takatori N."/>
            <person name="Tokuoka M."/>
            <person name="Yagi K."/>
            <person name="Yoshizaki F."/>
            <person name="Wada S."/>
            <person name="Zhang C."/>
            <person name="Hyatt P.D."/>
            <person name="Larimer F."/>
            <person name="Detter C."/>
            <person name="Doggett N."/>
            <person name="Glavina T."/>
            <person name="Hawkins T."/>
            <person name="Richardson P."/>
            <person name="Lucas S."/>
            <person name="Kohara Y."/>
            <person name="Levine M."/>
            <person name="Satoh N."/>
            <person name="Rokhsar D.S."/>
        </authorList>
    </citation>
    <scope>NUCLEOTIDE SEQUENCE [LARGE SCALE GENOMIC DNA]</scope>
</reference>
<feature type="domain" description="C2H2-type" evidence="13">
    <location>
        <begin position="510"/>
        <end position="537"/>
    </location>
</feature>
<evidence type="ECO:0000256" key="4">
    <source>
        <dbReference type="ARBA" id="ARBA00022737"/>
    </source>
</evidence>
<dbReference type="InParanoid" id="F7AUI4"/>
<accession>A0A1W3JM71</accession>
<feature type="domain" description="C2H2-type" evidence="13">
    <location>
        <begin position="454"/>
        <end position="481"/>
    </location>
</feature>
<accession>F7AUI4</accession>
<dbReference type="GO" id="GO:0005634">
    <property type="term" value="C:nucleus"/>
    <property type="evidence" value="ECO:0007669"/>
    <property type="project" value="UniProtKB-SubCell"/>
</dbReference>
<dbReference type="GO" id="GO:0006357">
    <property type="term" value="P:regulation of transcription by RNA polymerase II"/>
    <property type="evidence" value="ECO:0000318"/>
    <property type="project" value="GO_Central"/>
</dbReference>
<reference evidence="14" key="2">
    <citation type="journal article" date="2008" name="Genome Biol.">
        <title>Improved genome assembly and evidence-based global gene model set for the chordate Ciona intestinalis: new insight into intron and operon populations.</title>
        <authorList>
            <person name="Satou Y."/>
            <person name="Mineta K."/>
            <person name="Ogasawara M."/>
            <person name="Sasakura Y."/>
            <person name="Shoguchi E."/>
            <person name="Ueno K."/>
            <person name="Yamada L."/>
            <person name="Matsumoto J."/>
            <person name="Wasserscheid J."/>
            <person name="Dewar K."/>
            <person name="Wiley G.B."/>
            <person name="Macmil S.L."/>
            <person name="Roe B.A."/>
            <person name="Zeller R.W."/>
            <person name="Hastings K.E."/>
            <person name="Lemaire P."/>
            <person name="Lindquist E."/>
            <person name="Endo T."/>
            <person name="Hotta K."/>
            <person name="Inaba K."/>
        </authorList>
    </citation>
    <scope>NUCLEOTIDE SEQUENCE [LARGE SCALE GENOMIC DNA]</scope>
    <source>
        <strain evidence="14">wild type</strain>
    </source>
</reference>
<evidence type="ECO:0000256" key="10">
    <source>
        <dbReference type="ARBA" id="ARBA00023242"/>
    </source>
</evidence>
<feature type="domain" description="C2H2-type" evidence="13">
    <location>
        <begin position="538"/>
        <end position="566"/>
    </location>
</feature>
<dbReference type="InterPro" id="IPR013087">
    <property type="entry name" value="Znf_C2H2_type"/>
</dbReference>
<dbReference type="PANTHER" id="PTHR24379:SF123">
    <property type="entry name" value="ZINC FINGER AND BTB DOMAIN CONTAINING 17"/>
    <property type="match status" value="1"/>
</dbReference>
<dbReference type="Pfam" id="PF00096">
    <property type="entry name" value="zf-C2H2"/>
    <property type="match status" value="3"/>
</dbReference>
<keyword evidence="3" id="KW-0479">Metal-binding</keyword>
<reference evidence="14" key="4">
    <citation type="submission" date="2025-09" db="UniProtKB">
        <authorList>
            <consortium name="Ensembl"/>
        </authorList>
    </citation>
    <scope>IDENTIFICATION</scope>
</reference>
<dbReference type="OMA" id="LCHFSTH"/>
<dbReference type="AlphaFoldDB" id="F7AUI4"/>
<keyword evidence="9" id="KW-0804">Transcription</keyword>
<proteinExistence type="inferred from homology"/>
<evidence type="ECO:0000256" key="12">
    <source>
        <dbReference type="SAM" id="MobiDB-lite"/>
    </source>
</evidence>
<sequence>MEFVKSSKTEVMSDPVLQDPHIMIHGQNDKKKMDEFSQNSVANDDLTEEPPSSVSSSLPMYLLTTEGSDGCTQRYIVSDPFKDSEIGDSSNLFKDSEITAGTSSNFTSSLGYPLSYYTSTTPPSDNSQILSIINNENEDNGTSNAVTQVTSSDLSEEMIRSFVVGGGNPQHTQTDAAGSSEVIDPTQVVTAIITDDETNVATPTEKQVIIVTEGAEGEDMVVEDDDYFQDAGMAGYENGEFMVTLLPNKEDMNVYDASYTGGVTTNEPPLDLQFEVAAEITNLEGQLLRREIVTQTTTWRKPRATRKQKQSSYKGEGSLVNNSTNNKQFKCDRCSLKFQQKDMLDIHVKCHTVLDKVYKCFHCGETHKHWVKMYHHLFSHGIEKPHKCPVCSFSCISKSDLIAHEFVHSKTKNWTCPKCKRSFKHRRNMVAHERTCPGVDESGKMNPTKNEEKFVCSVCSKQLSNKRNLEKHFEIHLDVKPFVCDLCGHSTRLKESLIMHKRLHTGEKPFKCDICNYATPDKSSLRRHKRRHSNEKPYKCSYCGYKCIQKHCLENHIRRKHTGEQFVCGLCHFSTHDRYGLNQHFKQHQNGGVTSEITQSSAIVNISTDCVVNSAPKEQESTKTDTNMNLNMENVVLQIQPTQENNKSETWATASSAMSGSDVLTSNKNLESQEINVEAIAVNAEQHMIQLTGPEGTLLQQIQQPGDLVFIRENGEILIKKPDGTILLIQQQMDEKDNMEEVSQTPETTA</sequence>
<dbReference type="SMART" id="SM00355">
    <property type="entry name" value="ZnF_C2H2"/>
    <property type="match status" value="9"/>
</dbReference>
<organism evidence="14 15">
    <name type="scientific">Ciona intestinalis</name>
    <name type="common">Transparent sea squirt</name>
    <name type="synonym">Ascidia intestinalis</name>
    <dbReference type="NCBI Taxonomy" id="7719"/>
    <lineage>
        <taxon>Eukaryota</taxon>
        <taxon>Metazoa</taxon>
        <taxon>Chordata</taxon>
        <taxon>Tunicata</taxon>
        <taxon>Ascidiacea</taxon>
        <taxon>Phlebobranchia</taxon>
        <taxon>Cionidae</taxon>
        <taxon>Ciona</taxon>
    </lineage>
</organism>
<evidence type="ECO:0000259" key="13">
    <source>
        <dbReference type="PROSITE" id="PS50157"/>
    </source>
</evidence>
<dbReference type="FunFam" id="3.30.160.60:FF:000448">
    <property type="entry name" value="RE1-silencing transcription factor A"/>
    <property type="match status" value="1"/>
</dbReference>
<dbReference type="Proteomes" id="UP000008144">
    <property type="component" value="Chromosome 3"/>
</dbReference>
<dbReference type="PANTHER" id="PTHR24379">
    <property type="entry name" value="KRAB AND ZINC FINGER DOMAIN-CONTAINING"/>
    <property type="match status" value="1"/>
</dbReference>
<dbReference type="FunFam" id="3.30.160.60:FF:001370">
    <property type="entry name" value="Zinc finger protein"/>
    <property type="match status" value="1"/>
</dbReference>
<comment type="subcellular location">
    <subcellularLocation>
        <location evidence="1">Nucleus</location>
    </subcellularLocation>
</comment>